<proteinExistence type="predicted"/>
<keyword evidence="3" id="KW-1185">Reference proteome</keyword>
<sequence length="227" mass="24408">CLNPVVDTACYCDPRLPSASRVAGTGRLQAWTAGVVIWSDGLPGLSLLLDTSPKRTPSPSEDESPGGQEQGRCGQTQCDHDDPSRPLLSPPSSPATPHSSRHVQPVHRPTLLLSVALLVLQLLATPTLASRTPSAEMLSVGNLTTSNATSATSPPAFHTSPLLANYSLDVPQGDQPIPPLREGTPKQPIHWGQSTNRTHYVQSRYGLYLEMWPDGQVHTVNERTPFC</sequence>
<evidence type="ECO:0000313" key="3">
    <source>
        <dbReference type="Proteomes" id="UP001519460"/>
    </source>
</evidence>
<feature type="non-terminal residue" evidence="2">
    <location>
        <position position="1"/>
    </location>
</feature>
<name>A0ABD0LAG3_9CAEN</name>
<feature type="non-terminal residue" evidence="2">
    <location>
        <position position="227"/>
    </location>
</feature>
<protein>
    <submittedName>
        <fullName evidence="2">Uncharacterized protein</fullName>
    </submittedName>
</protein>
<evidence type="ECO:0000256" key="1">
    <source>
        <dbReference type="SAM" id="MobiDB-lite"/>
    </source>
</evidence>
<gene>
    <name evidence="2" type="ORF">BaRGS_00012292</name>
</gene>
<accession>A0ABD0LAG3</accession>
<organism evidence="2 3">
    <name type="scientific">Batillaria attramentaria</name>
    <dbReference type="NCBI Taxonomy" id="370345"/>
    <lineage>
        <taxon>Eukaryota</taxon>
        <taxon>Metazoa</taxon>
        <taxon>Spiralia</taxon>
        <taxon>Lophotrochozoa</taxon>
        <taxon>Mollusca</taxon>
        <taxon>Gastropoda</taxon>
        <taxon>Caenogastropoda</taxon>
        <taxon>Sorbeoconcha</taxon>
        <taxon>Cerithioidea</taxon>
        <taxon>Batillariidae</taxon>
        <taxon>Batillaria</taxon>
    </lineage>
</organism>
<dbReference type="AlphaFoldDB" id="A0ABD0LAG3"/>
<dbReference type="EMBL" id="JACVVK020000067">
    <property type="protein sequence ID" value="KAK7496370.1"/>
    <property type="molecule type" value="Genomic_DNA"/>
</dbReference>
<feature type="region of interest" description="Disordered" evidence="1">
    <location>
        <begin position="49"/>
        <end position="105"/>
    </location>
</feature>
<dbReference type="Proteomes" id="UP001519460">
    <property type="component" value="Unassembled WGS sequence"/>
</dbReference>
<comment type="caution">
    <text evidence="2">The sequence shown here is derived from an EMBL/GenBank/DDBJ whole genome shotgun (WGS) entry which is preliminary data.</text>
</comment>
<evidence type="ECO:0000313" key="2">
    <source>
        <dbReference type="EMBL" id="KAK7496370.1"/>
    </source>
</evidence>
<reference evidence="2 3" key="1">
    <citation type="journal article" date="2023" name="Sci. Data">
        <title>Genome assembly of the Korean intertidal mud-creeper Batillaria attramentaria.</title>
        <authorList>
            <person name="Patra A.K."/>
            <person name="Ho P.T."/>
            <person name="Jun S."/>
            <person name="Lee S.J."/>
            <person name="Kim Y."/>
            <person name="Won Y.J."/>
        </authorList>
    </citation>
    <scope>NUCLEOTIDE SEQUENCE [LARGE SCALE GENOMIC DNA]</scope>
    <source>
        <strain evidence="2">Wonlab-2016</strain>
    </source>
</reference>